<proteinExistence type="predicted"/>
<sequence>MSESGPGRPTTTPPTVLVLTDYYLPGYKGGGLTRSVANLVDDLKGACSVWLLTRDRDLGDRRCYAGVQTRQWTRLGWANVAYVDWYSPADVVWAVAQARRLRPDLLYLNSYMSPFSSIAPLLARRVGLTRSRTLLAPRGELSSSALAIKSTKKNIYQRVARSLRLHRGVVFHASTQLEAADARRHHPNNLVLISADRLRAGGPPTLEVPPAALKIVQVSRIAPIKNLHRIIRALRQVTSPLLFDIWGPLEDHSYWNACQDEISKLPPHIGVTYRGPLEPEKVHETFAQSHASILCSLSENFGQSVAESLAAGCPVIVSDSLHWAEFVDGTAGWAVDPLDETQLSSTLAQVATTNQETWRSLRHGCSDALRKAEDAHGGLPTCELIASAIHTVTRPNLSDGPRE</sequence>
<dbReference type="Gene3D" id="3.40.50.2000">
    <property type="entry name" value="Glycogen Phosphorylase B"/>
    <property type="match status" value="2"/>
</dbReference>
<comment type="caution">
    <text evidence="3">The sequence shown here is derived from an EMBL/GenBank/DDBJ whole genome shotgun (WGS) entry which is preliminary data.</text>
</comment>
<organism evidence="3 4">
    <name type="scientific">Actinopolymorpha pittospori</name>
    <dbReference type="NCBI Taxonomy" id="648752"/>
    <lineage>
        <taxon>Bacteria</taxon>
        <taxon>Bacillati</taxon>
        <taxon>Actinomycetota</taxon>
        <taxon>Actinomycetes</taxon>
        <taxon>Propionibacteriales</taxon>
        <taxon>Actinopolymorphaceae</taxon>
        <taxon>Actinopolymorpha</taxon>
    </lineage>
</organism>
<dbReference type="EMBL" id="JADBEM010000001">
    <property type="protein sequence ID" value="MBE1603284.1"/>
    <property type="molecule type" value="Genomic_DNA"/>
</dbReference>
<reference evidence="3" key="1">
    <citation type="submission" date="2020-10" db="EMBL/GenBank/DDBJ databases">
        <title>Sequencing the genomes of 1000 actinobacteria strains.</title>
        <authorList>
            <person name="Klenk H.-P."/>
        </authorList>
    </citation>
    <scope>NUCLEOTIDE SEQUENCE</scope>
    <source>
        <strain evidence="3">DSM 45354</strain>
    </source>
</reference>
<dbReference type="InterPro" id="IPR050194">
    <property type="entry name" value="Glycosyltransferase_grp1"/>
</dbReference>
<dbReference type="RefSeq" id="WP_345482686.1">
    <property type="nucleotide sequence ID" value="NZ_BAABJL010000055.1"/>
</dbReference>
<keyword evidence="1" id="KW-0808">Transferase</keyword>
<dbReference type="PANTHER" id="PTHR45947:SF13">
    <property type="entry name" value="TRANSFERASE"/>
    <property type="match status" value="1"/>
</dbReference>
<dbReference type="AlphaFoldDB" id="A0A927MNS3"/>
<name>A0A927MNS3_9ACTN</name>
<gene>
    <name evidence="3" type="ORF">HEB94_000132</name>
</gene>
<protein>
    <submittedName>
        <fullName evidence="3">Glycosyltransferase involved in cell wall biosynthesis</fullName>
    </submittedName>
</protein>
<dbReference type="Proteomes" id="UP000638648">
    <property type="component" value="Unassembled WGS sequence"/>
</dbReference>
<accession>A0A927MNS3</accession>
<evidence type="ECO:0000256" key="1">
    <source>
        <dbReference type="ARBA" id="ARBA00022679"/>
    </source>
</evidence>
<feature type="domain" description="Glycosyl transferase family 1" evidence="2">
    <location>
        <begin position="214"/>
        <end position="354"/>
    </location>
</feature>
<dbReference type="InterPro" id="IPR001296">
    <property type="entry name" value="Glyco_trans_1"/>
</dbReference>
<dbReference type="Pfam" id="PF00534">
    <property type="entry name" value="Glycos_transf_1"/>
    <property type="match status" value="1"/>
</dbReference>
<dbReference type="PANTHER" id="PTHR45947">
    <property type="entry name" value="SULFOQUINOVOSYL TRANSFERASE SQD2"/>
    <property type="match status" value="1"/>
</dbReference>
<dbReference type="SUPFAM" id="SSF53756">
    <property type="entry name" value="UDP-Glycosyltransferase/glycogen phosphorylase"/>
    <property type="match status" value="1"/>
</dbReference>
<keyword evidence="4" id="KW-1185">Reference proteome</keyword>
<evidence type="ECO:0000259" key="2">
    <source>
        <dbReference type="Pfam" id="PF00534"/>
    </source>
</evidence>
<dbReference type="GO" id="GO:0016757">
    <property type="term" value="F:glycosyltransferase activity"/>
    <property type="evidence" value="ECO:0007669"/>
    <property type="project" value="InterPro"/>
</dbReference>
<evidence type="ECO:0000313" key="3">
    <source>
        <dbReference type="EMBL" id="MBE1603284.1"/>
    </source>
</evidence>
<evidence type="ECO:0000313" key="4">
    <source>
        <dbReference type="Proteomes" id="UP000638648"/>
    </source>
</evidence>